<organism evidence="1 2">
    <name type="scientific">Myxococcus landrumensis</name>
    <dbReference type="NCBI Taxonomy" id="2813577"/>
    <lineage>
        <taxon>Bacteria</taxon>
        <taxon>Pseudomonadati</taxon>
        <taxon>Myxococcota</taxon>
        <taxon>Myxococcia</taxon>
        <taxon>Myxococcales</taxon>
        <taxon>Cystobacterineae</taxon>
        <taxon>Myxococcaceae</taxon>
        <taxon>Myxococcus</taxon>
    </lineage>
</organism>
<dbReference type="RefSeq" id="WP_206715828.1">
    <property type="nucleotide sequence ID" value="NZ_CP071091.1"/>
</dbReference>
<dbReference type="EMBL" id="CP071091">
    <property type="protein sequence ID" value="QSQ14034.1"/>
    <property type="molecule type" value="Genomic_DNA"/>
</dbReference>
<proteinExistence type="predicted"/>
<keyword evidence="2" id="KW-1185">Reference proteome</keyword>
<evidence type="ECO:0000313" key="2">
    <source>
        <dbReference type="Proteomes" id="UP000663090"/>
    </source>
</evidence>
<gene>
    <name evidence="1" type="ORF">JY572_37930</name>
</gene>
<accession>A0ABX7N6J3</accession>
<dbReference type="Proteomes" id="UP000663090">
    <property type="component" value="Chromosome"/>
</dbReference>
<sequence length="324" mass="31931">MSGTTISSAWANNTLGDISTELTNSLDRQGRGGMLAPLKLVNGSSAAPSISWTSDPDSGIYRAGAGDIRMQVDSAQAQTWTAAGSTISVPLSVATISGNTSVTGALAVGGTSTFAQPSTFALGISSTGPTTAPGVAGFGGSSSGDGLRGQGGAPNGHGVVGTSAGTGVGVVAVAGTAATATVPRNAAQLINGNLDMGFVTSPNSNVAFTDVLTPKNIVKAWARILIPMAGGVAITEGFNVSSVSASTTTATLTFASAFANTNYAVVVTSGSGAPYAYYSNVTGTTTVQIKARNLAAGAIPLPERDFTNASGSDTTFHVVAIGDQ</sequence>
<protein>
    <submittedName>
        <fullName evidence="1">Uncharacterized protein</fullName>
    </submittedName>
</protein>
<reference evidence="1 2" key="1">
    <citation type="submission" date="2021-02" db="EMBL/GenBank/DDBJ databases">
        <title>De Novo genome assembly of isolated myxobacteria.</title>
        <authorList>
            <person name="Stevens D.C."/>
        </authorList>
    </citation>
    <scope>NUCLEOTIDE SEQUENCE [LARGE SCALE GENOMIC DNA]</scope>
    <source>
        <strain evidence="1 2">SCHIC003</strain>
    </source>
</reference>
<evidence type="ECO:0000313" key="1">
    <source>
        <dbReference type="EMBL" id="QSQ14034.1"/>
    </source>
</evidence>
<name>A0ABX7N6J3_9BACT</name>